<feature type="domain" description="SpoVT-AbrB" evidence="1">
    <location>
        <begin position="7"/>
        <end position="52"/>
    </location>
</feature>
<dbReference type="HOGENOM" id="CLU_179961_1_0_5"/>
<organism evidence="2 3">
    <name type="scientific">Methylobacterium nodulans (strain LMG 21967 / CNCM I-2342 / ORS 2060)</name>
    <dbReference type="NCBI Taxonomy" id="460265"/>
    <lineage>
        <taxon>Bacteria</taxon>
        <taxon>Pseudomonadati</taxon>
        <taxon>Pseudomonadota</taxon>
        <taxon>Alphaproteobacteria</taxon>
        <taxon>Hyphomicrobiales</taxon>
        <taxon>Methylobacteriaceae</taxon>
        <taxon>Methylobacterium</taxon>
    </lineage>
</organism>
<reference evidence="3" key="1">
    <citation type="submission" date="2009-01" db="EMBL/GenBank/DDBJ databases">
        <title>Complete sequence of plasmid 1 of Methylobacterium nodulans ORS 2060.</title>
        <authorList>
            <consortium name="US DOE Joint Genome Institute"/>
            <person name="Lucas S."/>
            <person name="Copeland A."/>
            <person name="Lapidus A."/>
            <person name="Glavina del Rio T."/>
            <person name="Dalin E."/>
            <person name="Tice H."/>
            <person name="Bruce D."/>
            <person name="Goodwin L."/>
            <person name="Pitluck S."/>
            <person name="Sims D."/>
            <person name="Brettin T."/>
            <person name="Detter J.C."/>
            <person name="Han C."/>
            <person name="Larimer F."/>
            <person name="Land M."/>
            <person name="Hauser L."/>
            <person name="Kyrpides N."/>
            <person name="Ivanova N."/>
            <person name="Marx C.J."/>
            <person name="Richardson P."/>
        </authorList>
    </citation>
    <scope>NUCLEOTIDE SEQUENCE [LARGE SCALE GENOMIC DNA]</scope>
    <source>
        <strain evidence="3">LMG 21967 / CNCM I-2342 / ORS 2060</strain>
        <plasmid evidence="3">Plasmid pMNOD01</plasmid>
    </source>
</reference>
<dbReference type="Pfam" id="PF04014">
    <property type="entry name" value="MazE_antitoxin"/>
    <property type="match status" value="1"/>
</dbReference>
<proteinExistence type="predicted"/>
<dbReference type="Gene3D" id="2.10.260.10">
    <property type="match status" value="1"/>
</dbReference>
<dbReference type="Proteomes" id="UP000008207">
    <property type="component" value="Plasmid pMNOD01"/>
</dbReference>
<dbReference type="RefSeq" id="WP_015934031.1">
    <property type="nucleotide sequence ID" value="NC_011892.1"/>
</dbReference>
<keyword evidence="2" id="KW-0614">Plasmid</keyword>
<dbReference type="SMART" id="SM00966">
    <property type="entry name" value="SpoVT_AbrB"/>
    <property type="match status" value="1"/>
</dbReference>
<dbReference type="InterPro" id="IPR037914">
    <property type="entry name" value="SpoVT-AbrB_sf"/>
</dbReference>
<keyword evidence="3" id="KW-1185">Reference proteome</keyword>
<dbReference type="EMBL" id="CP001350">
    <property type="protein sequence ID" value="ACL62481.1"/>
    <property type="molecule type" value="Genomic_DNA"/>
</dbReference>
<name>B8IVP1_METNO</name>
<dbReference type="NCBIfam" id="TIGR02609">
    <property type="entry name" value="doc_partner"/>
    <property type="match status" value="1"/>
</dbReference>
<evidence type="ECO:0000313" key="3">
    <source>
        <dbReference type="Proteomes" id="UP000008207"/>
    </source>
</evidence>
<protein>
    <submittedName>
        <fullName evidence="2">Addiction module antidote</fullName>
    </submittedName>
</protein>
<dbReference type="KEGG" id="mno:Mnod_8344"/>
<gene>
    <name evidence="2" type="ordered locus">Mnod_8344</name>
</gene>
<sequence length="74" mass="8425">MLALKLTAIGNSVGVILPKEALSRLKLDKGDTVYLTETPDGYRITPYNEEFETQMKAAREIMRQNRDVLRELAK</sequence>
<geneLocation type="plasmid" evidence="2 3">
    <name>pMNOD01</name>
</geneLocation>
<dbReference type="InterPro" id="IPR013432">
    <property type="entry name" value="Doc_partner"/>
</dbReference>
<evidence type="ECO:0000259" key="1">
    <source>
        <dbReference type="SMART" id="SM00966"/>
    </source>
</evidence>
<dbReference type="AlphaFoldDB" id="B8IVP1"/>
<accession>B8IVP1</accession>
<dbReference type="InterPro" id="IPR007159">
    <property type="entry name" value="SpoVT-AbrB_dom"/>
</dbReference>
<dbReference type="GO" id="GO:0003677">
    <property type="term" value="F:DNA binding"/>
    <property type="evidence" value="ECO:0007669"/>
    <property type="project" value="InterPro"/>
</dbReference>
<dbReference type="SUPFAM" id="SSF89447">
    <property type="entry name" value="AbrB/MazE/MraZ-like"/>
    <property type="match status" value="1"/>
</dbReference>
<dbReference type="OrthoDB" id="5459182at2"/>
<evidence type="ECO:0000313" key="2">
    <source>
        <dbReference type="EMBL" id="ACL62481.1"/>
    </source>
</evidence>